<feature type="signal peptide" evidence="2">
    <location>
        <begin position="1"/>
        <end position="18"/>
    </location>
</feature>
<evidence type="ECO:0000313" key="4">
    <source>
        <dbReference type="EMBL" id="RBP44238.1"/>
    </source>
</evidence>
<evidence type="ECO:0000259" key="3">
    <source>
        <dbReference type="Pfam" id="PF20434"/>
    </source>
</evidence>
<dbReference type="Proteomes" id="UP000253426">
    <property type="component" value="Unassembled WGS sequence"/>
</dbReference>
<dbReference type="AlphaFoldDB" id="A0A366HM59"/>
<comment type="caution">
    <text evidence="4">The sequence shown here is derived from an EMBL/GenBank/DDBJ whole genome shotgun (WGS) entry which is preliminary data.</text>
</comment>
<feature type="domain" description="BD-FAE-like" evidence="3">
    <location>
        <begin position="45"/>
        <end position="242"/>
    </location>
</feature>
<feature type="chain" id="PRO_5016744454" evidence="2">
    <location>
        <begin position="19"/>
        <end position="290"/>
    </location>
</feature>
<dbReference type="InterPro" id="IPR049492">
    <property type="entry name" value="BD-FAE-like_dom"/>
</dbReference>
<dbReference type="GO" id="GO:0016787">
    <property type="term" value="F:hydrolase activity"/>
    <property type="evidence" value="ECO:0007669"/>
    <property type="project" value="UniProtKB-KW"/>
</dbReference>
<dbReference type="RefSeq" id="WP_113958663.1">
    <property type="nucleotide sequence ID" value="NZ_QNRR01000004.1"/>
</dbReference>
<keyword evidence="1" id="KW-0378">Hydrolase</keyword>
<evidence type="ECO:0000256" key="1">
    <source>
        <dbReference type="ARBA" id="ARBA00022801"/>
    </source>
</evidence>
<dbReference type="EMBL" id="QNRR01000004">
    <property type="protein sequence ID" value="RBP44238.1"/>
    <property type="molecule type" value="Genomic_DNA"/>
</dbReference>
<reference evidence="4 5" key="1">
    <citation type="submission" date="2018-06" db="EMBL/GenBank/DDBJ databases">
        <title>Genomic Encyclopedia of Type Strains, Phase IV (KMG-IV): sequencing the most valuable type-strain genomes for metagenomic binning, comparative biology and taxonomic classification.</title>
        <authorList>
            <person name="Goeker M."/>
        </authorList>
    </citation>
    <scope>NUCLEOTIDE SEQUENCE [LARGE SCALE GENOMIC DNA]</scope>
    <source>
        <strain evidence="4 5">DSM 25532</strain>
    </source>
</reference>
<dbReference type="PANTHER" id="PTHR48081:SF13">
    <property type="entry name" value="ALPHA_BETA HYDROLASE"/>
    <property type="match status" value="1"/>
</dbReference>
<sequence length="290" mass="31922">MHLLRTLLLLTLATPVFAQVQTESPDVRVEKNIDYLGPDRKEKADLYLPKEDGKKHPAVVIIHGGGWAGGIKDATREKNIGTTLALHGYVCMSIDYVLAEKDGKNVAWPQNLHDCKTAVRWLRKNAERLHLDADNIGTIGGSAGGHLATMVAVTGADLDPSGPYGEYSTKVRCAVDLYGPADLENWKDIAALRKSRKDAPELYKQFSVLTHLDKDDPPILILHGTADTTVPVSQSETLAAALKKQGIEHHLEIIEGAPHTFHLQPKQKDLRPMVVAFFDKHLKGKVESKQ</sequence>
<dbReference type="PANTHER" id="PTHR48081">
    <property type="entry name" value="AB HYDROLASE SUPERFAMILY PROTEIN C4A8.06C"/>
    <property type="match status" value="1"/>
</dbReference>
<protein>
    <submittedName>
        <fullName evidence="4">Acetyl esterase/lipase</fullName>
    </submittedName>
</protein>
<dbReference type="OrthoDB" id="9815425at2"/>
<dbReference type="Pfam" id="PF20434">
    <property type="entry name" value="BD-FAE"/>
    <property type="match status" value="1"/>
</dbReference>
<evidence type="ECO:0000313" key="5">
    <source>
        <dbReference type="Proteomes" id="UP000253426"/>
    </source>
</evidence>
<dbReference type="SUPFAM" id="SSF53474">
    <property type="entry name" value="alpha/beta-Hydrolases"/>
    <property type="match status" value="1"/>
</dbReference>
<proteinExistence type="predicted"/>
<keyword evidence="5" id="KW-1185">Reference proteome</keyword>
<keyword evidence="2" id="KW-0732">Signal</keyword>
<organism evidence="4 5">
    <name type="scientific">Roseimicrobium gellanilyticum</name>
    <dbReference type="NCBI Taxonomy" id="748857"/>
    <lineage>
        <taxon>Bacteria</taxon>
        <taxon>Pseudomonadati</taxon>
        <taxon>Verrucomicrobiota</taxon>
        <taxon>Verrucomicrobiia</taxon>
        <taxon>Verrucomicrobiales</taxon>
        <taxon>Verrucomicrobiaceae</taxon>
        <taxon>Roseimicrobium</taxon>
    </lineage>
</organism>
<name>A0A366HM59_9BACT</name>
<dbReference type="InterPro" id="IPR050300">
    <property type="entry name" value="GDXG_lipolytic_enzyme"/>
</dbReference>
<accession>A0A366HM59</accession>
<dbReference type="Gene3D" id="3.40.50.1820">
    <property type="entry name" value="alpha/beta hydrolase"/>
    <property type="match status" value="1"/>
</dbReference>
<dbReference type="InterPro" id="IPR029058">
    <property type="entry name" value="AB_hydrolase_fold"/>
</dbReference>
<gene>
    <name evidence="4" type="ORF">DES53_10457</name>
</gene>
<evidence type="ECO:0000256" key="2">
    <source>
        <dbReference type="SAM" id="SignalP"/>
    </source>
</evidence>